<keyword evidence="2" id="KW-1133">Transmembrane helix</keyword>
<dbReference type="EMBL" id="DVMS01000007">
    <property type="protein sequence ID" value="HIU38084.1"/>
    <property type="molecule type" value="Genomic_DNA"/>
</dbReference>
<evidence type="ECO:0000313" key="5">
    <source>
        <dbReference type="Proteomes" id="UP000824076"/>
    </source>
</evidence>
<evidence type="ECO:0000313" key="4">
    <source>
        <dbReference type="EMBL" id="HIU38084.1"/>
    </source>
</evidence>
<protein>
    <submittedName>
        <fullName evidence="4">Cell wall anchor protein</fullName>
    </submittedName>
</protein>
<sequence>MAKINIKSIAFVLLFFVATTAVAAPPTIKATIDSTTMLMGNKTNVRVTVVKDKTASGELFIPQDTLVKNVEVADSPKQTNTDLGNNREQINYVLPVQSFDPGEYSIPGLAFVCGGDTIVSNSVSLKVLDVDVSELEKNGLYDYKPLEQPESKFWDFLPDAEQLRWLWWTLGALLLIGLSILAYYLYKRWKAGRPILPFLQKKPLLPPYEEAMLSLKELKAQNVWQRGDCKLYYTRLTDIVRRYISRRYEVGAMEMTSSQILSSVAAIDTVECQNELRALLEIADFVKFAKMSPSTDENEQSYSFAFEFVEKNKPVEMPSPDSKNAESTSQIEEDTKRSDEIKRD</sequence>
<dbReference type="InterPro" id="IPR025738">
    <property type="entry name" value="BatD"/>
</dbReference>
<feature type="compositionally biased region" description="Polar residues" evidence="1">
    <location>
        <begin position="321"/>
        <end position="330"/>
    </location>
</feature>
<evidence type="ECO:0000256" key="2">
    <source>
        <dbReference type="SAM" id="Phobius"/>
    </source>
</evidence>
<proteinExistence type="predicted"/>
<name>A0A9D1ILM7_9BACT</name>
<keyword evidence="3" id="KW-0732">Signal</keyword>
<dbReference type="AlphaFoldDB" id="A0A9D1ILM7"/>
<feature type="signal peptide" evidence="3">
    <location>
        <begin position="1"/>
        <end position="23"/>
    </location>
</feature>
<keyword evidence="2" id="KW-0472">Membrane</keyword>
<organism evidence="4 5">
    <name type="scientific">Candidatus Limisoma intestinavium</name>
    <dbReference type="NCBI Taxonomy" id="2840856"/>
    <lineage>
        <taxon>Bacteria</taxon>
        <taxon>Pseudomonadati</taxon>
        <taxon>Bacteroidota</taxon>
        <taxon>Bacteroidia</taxon>
        <taxon>Bacteroidales</taxon>
        <taxon>Candidatus Limisoma</taxon>
    </lineage>
</organism>
<keyword evidence="2" id="KW-0812">Transmembrane</keyword>
<comment type="caution">
    <text evidence="4">The sequence shown here is derived from an EMBL/GenBank/DDBJ whole genome shotgun (WGS) entry which is preliminary data.</text>
</comment>
<accession>A0A9D1ILM7</accession>
<reference evidence="4" key="1">
    <citation type="submission" date="2020-10" db="EMBL/GenBank/DDBJ databases">
        <authorList>
            <person name="Gilroy R."/>
        </authorList>
    </citation>
    <scope>NUCLEOTIDE SEQUENCE</scope>
    <source>
        <strain evidence="4">17073</strain>
    </source>
</reference>
<evidence type="ECO:0000256" key="1">
    <source>
        <dbReference type="SAM" id="MobiDB-lite"/>
    </source>
</evidence>
<feature type="region of interest" description="Disordered" evidence="1">
    <location>
        <begin position="314"/>
        <end position="344"/>
    </location>
</feature>
<reference evidence="4" key="2">
    <citation type="journal article" date="2021" name="PeerJ">
        <title>Extensive microbial diversity within the chicken gut microbiome revealed by metagenomics and culture.</title>
        <authorList>
            <person name="Gilroy R."/>
            <person name="Ravi A."/>
            <person name="Getino M."/>
            <person name="Pursley I."/>
            <person name="Horton D.L."/>
            <person name="Alikhan N.F."/>
            <person name="Baker D."/>
            <person name="Gharbi K."/>
            <person name="Hall N."/>
            <person name="Watson M."/>
            <person name="Adriaenssens E.M."/>
            <person name="Foster-Nyarko E."/>
            <person name="Jarju S."/>
            <person name="Secka A."/>
            <person name="Antonio M."/>
            <person name="Oren A."/>
            <person name="Chaudhuri R.R."/>
            <person name="La Ragione R."/>
            <person name="Hildebrand F."/>
            <person name="Pallen M.J."/>
        </authorList>
    </citation>
    <scope>NUCLEOTIDE SEQUENCE</scope>
    <source>
        <strain evidence="4">17073</strain>
    </source>
</reference>
<feature type="compositionally biased region" description="Basic and acidic residues" evidence="1">
    <location>
        <begin position="333"/>
        <end position="344"/>
    </location>
</feature>
<dbReference type="Pfam" id="PF13584">
    <property type="entry name" value="BatD"/>
    <property type="match status" value="1"/>
</dbReference>
<feature type="chain" id="PRO_5038562236" evidence="3">
    <location>
        <begin position="24"/>
        <end position="344"/>
    </location>
</feature>
<gene>
    <name evidence="4" type="ORF">IAD18_00255</name>
</gene>
<dbReference type="Proteomes" id="UP000824076">
    <property type="component" value="Unassembled WGS sequence"/>
</dbReference>
<evidence type="ECO:0000256" key="3">
    <source>
        <dbReference type="SAM" id="SignalP"/>
    </source>
</evidence>
<feature type="transmembrane region" description="Helical" evidence="2">
    <location>
        <begin position="165"/>
        <end position="186"/>
    </location>
</feature>